<dbReference type="Gene3D" id="4.10.410.20">
    <property type="match status" value="1"/>
</dbReference>
<dbReference type="PROSITE" id="PS50958">
    <property type="entry name" value="SMB_2"/>
    <property type="match status" value="1"/>
</dbReference>
<dbReference type="EMBL" id="BLXT01005456">
    <property type="protein sequence ID" value="GFO22884.1"/>
    <property type="molecule type" value="Genomic_DNA"/>
</dbReference>
<keyword evidence="5" id="KW-1185">Reference proteome</keyword>
<dbReference type="InterPro" id="IPR001212">
    <property type="entry name" value="Somatomedin_B_dom"/>
</dbReference>
<evidence type="ECO:0000259" key="3">
    <source>
        <dbReference type="PROSITE" id="PS50958"/>
    </source>
</evidence>
<name>A0AAV4BVQ2_9GAST</name>
<sequence length="592" mass="66088">MTRERVKTKLLLSSVPSRIKNILGSPPHSATPPSDTIPNSGTTGKLCSVRPLPPSGLYQYPLVSVQRDSIRESNSSLQSGVGANLYSQNVTFQRLEVNHSNAKGPFQLECQNDLYSFPHSEYLCGSPDFSKNLNISKAHYTCADRCDFAPTYGNPLECACDALCLLYGDCCWDIPSACPQIYAQAKDIKASYVHETLSDCIAYPSTLVIINASETIPITTSRPQPKKISPFSGGFDFIHLDRFMVADLRPGILFKNEAVAQSLELPPSVSSLSFVPIKAILKCAIGESDEMFRYSSAARVVPDCQVADLYDLPTIFHRNCPTVSAMACPCEVGQQTQSHDYDSCIEIVNSLFHRRYHGMVSHALHLGFIHSRSDEMCKKIRIVFGIRHTDISFKNEMKIRITPFFSALHPDYSSYSQPRSGQYDAENLSKQLTVQYVVEMTDVLENRLICNSLKSFPSHCQLDQCVSEALLLSNIPPSSNSVFKDRSCIQPFRAKANISNVHAPSQIPFCTCLHLAEAFLAFGRWDIENVREGLCVLQMNAFTQVHIKVFSGFQALYQGSNPRQKGSGDLRIRYSLKHRRHGLQNKTLQLMI</sequence>
<comment type="caution">
    <text evidence="4">The sequence shown here is derived from an EMBL/GenBank/DDBJ whole genome shotgun (WGS) entry which is preliminary data.</text>
</comment>
<dbReference type="Proteomes" id="UP000735302">
    <property type="component" value="Unassembled WGS sequence"/>
</dbReference>
<dbReference type="AlphaFoldDB" id="A0AAV4BVQ2"/>
<gene>
    <name evidence="4" type="ORF">PoB_004938900</name>
</gene>
<evidence type="ECO:0000313" key="5">
    <source>
        <dbReference type="Proteomes" id="UP000735302"/>
    </source>
</evidence>
<evidence type="ECO:0000313" key="4">
    <source>
        <dbReference type="EMBL" id="GFO22884.1"/>
    </source>
</evidence>
<feature type="region of interest" description="Disordered" evidence="2">
    <location>
        <begin position="21"/>
        <end position="45"/>
    </location>
</feature>
<dbReference type="SUPFAM" id="SSF90188">
    <property type="entry name" value="Somatomedin B domain"/>
    <property type="match status" value="1"/>
</dbReference>
<protein>
    <recommendedName>
        <fullName evidence="3">SMB domain-containing protein</fullName>
    </recommendedName>
</protein>
<evidence type="ECO:0000256" key="2">
    <source>
        <dbReference type="SAM" id="MobiDB-lite"/>
    </source>
</evidence>
<evidence type="ECO:0000256" key="1">
    <source>
        <dbReference type="ARBA" id="ARBA00023157"/>
    </source>
</evidence>
<reference evidence="4 5" key="1">
    <citation type="journal article" date="2021" name="Elife">
        <title>Chloroplast acquisition without the gene transfer in kleptoplastic sea slugs, Plakobranchus ocellatus.</title>
        <authorList>
            <person name="Maeda T."/>
            <person name="Takahashi S."/>
            <person name="Yoshida T."/>
            <person name="Shimamura S."/>
            <person name="Takaki Y."/>
            <person name="Nagai Y."/>
            <person name="Toyoda A."/>
            <person name="Suzuki Y."/>
            <person name="Arimoto A."/>
            <person name="Ishii H."/>
            <person name="Satoh N."/>
            <person name="Nishiyama T."/>
            <person name="Hasebe M."/>
            <person name="Maruyama T."/>
            <person name="Minagawa J."/>
            <person name="Obokata J."/>
            <person name="Shigenobu S."/>
        </authorList>
    </citation>
    <scope>NUCLEOTIDE SEQUENCE [LARGE SCALE GENOMIC DNA]</scope>
</reference>
<feature type="compositionally biased region" description="Polar residues" evidence="2">
    <location>
        <begin position="31"/>
        <end position="45"/>
    </location>
</feature>
<accession>A0AAV4BVQ2</accession>
<feature type="domain" description="SMB" evidence="3">
    <location>
        <begin position="138"/>
        <end position="182"/>
    </location>
</feature>
<dbReference type="SMART" id="SM00201">
    <property type="entry name" value="SO"/>
    <property type="match status" value="1"/>
</dbReference>
<dbReference type="InterPro" id="IPR036024">
    <property type="entry name" value="Somatomedin_B-like_dom_sf"/>
</dbReference>
<dbReference type="Pfam" id="PF01033">
    <property type="entry name" value="Somatomedin_B"/>
    <property type="match status" value="1"/>
</dbReference>
<proteinExistence type="predicted"/>
<keyword evidence="1" id="KW-1015">Disulfide bond</keyword>
<organism evidence="4 5">
    <name type="scientific">Plakobranchus ocellatus</name>
    <dbReference type="NCBI Taxonomy" id="259542"/>
    <lineage>
        <taxon>Eukaryota</taxon>
        <taxon>Metazoa</taxon>
        <taxon>Spiralia</taxon>
        <taxon>Lophotrochozoa</taxon>
        <taxon>Mollusca</taxon>
        <taxon>Gastropoda</taxon>
        <taxon>Heterobranchia</taxon>
        <taxon>Euthyneura</taxon>
        <taxon>Panpulmonata</taxon>
        <taxon>Sacoglossa</taxon>
        <taxon>Placobranchoidea</taxon>
        <taxon>Plakobranchidae</taxon>
        <taxon>Plakobranchus</taxon>
    </lineage>
</organism>